<accession>A0A5M6HZY1</accession>
<sequence>MILTDREIKNSLVSGLIEIIPLPAADAYSSTSVDLKLGPIIRVFKQHTVGLTAAIDPTVPGYSVVKLIENETEAIDISTSGYVLPGKTLILGWTREAIALHERGRVAARVEGKSSLARIGLAVHVTAPTIHAGFKAPSIQLEIVNHGPLPIRLSQGMPICQLIFEQTLGMPDKAYQGQFLGQTPT</sequence>
<dbReference type="GO" id="GO:0006229">
    <property type="term" value="P:dUTP biosynthetic process"/>
    <property type="evidence" value="ECO:0007669"/>
    <property type="project" value="InterPro"/>
</dbReference>
<evidence type="ECO:0000313" key="3">
    <source>
        <dbReference type="EMBL" id="KAA5601119.1"/>
    </source>
</evidence>
<dbReference type="InterPro" id="IPR033704">
    <property type="entry name" value="dUTPase_trimeric"/>
</dbReference>
<organism evidence="3 4">
    <name type="scientific">Blastochloris sulfoviridis</name>
    <dbReference type="NCBI Taxonomy" id="50712"/>
    <lineage>
        <taxon>Bacteria</taxon>
        <taxon>Pseudomonadati</taxon>
        <taxon>Pseudomonadota</taxon>
        <taxon>Alphaproteobacteria</taxon>
        <taxon>Hyphomicrobiales</taxon>
        <taxon>Blastochloridaceae</taxon>
        <taxon>Blastochloris</taxon>
    </lineage>
</organism>
<keyword evidence="1 3" id="KW-0378">Hydrolase</keyword>
<dbReference type="CDD" id="cd07557">
    <property type="entry name" value="trimeric_dUTPase"/>
    <property type="match status" value="1"/>
</dbReference>
<evidence type="ECO:0000256" key="1">
    <source>
        <dbReference type="ARBA" id="ARBA00022801"/>
    </source>
</evidence>
<dbReference type="Proteomes" id="UP000323886">
    <property type="component" value="Unassembled WGS sequence"/>
</dbReference>
<dbReference type="AlphaFoldDB" id="A0A5M6HZY1"/>
<dbReference type="InterPro" id="IPR011962">
    <property type="entry name" value="dCTP_deaminase"/>
</dbReference>
<keyword evidence="2" id="KW-0546">Nucleotide metabolism</keyword>
<dbReference type="EMBL" id="VWPL01000015">
    <property type="protein sequence ID" value="KAA5601119.1"/>
    <property type="molecule type" value="Genomic_DNA"/>
</dbReference>
<dbReference type="EC" id="3.5.4.13" evidence="3"/>
<dbReference type="GO" id="GO:0008829">
    <property type="term" value="F:dCTP deaminase activity"/>
    <property type="evidence" value="ECO:0007669"/>
    <property type="project" value="UniProtKB-EC"/>
</dbReference>
<dbReference type="NCBIfam" id="TIGR02274">
    <property type="entry name" value="dCTP_deam"/>
    <property type="match status" value="1"/>
</dbReference>
<dbReference type="SUPFAM" id="SSF51283">
    <property type="entry name" value="dUTPase-like"/>
    <property type="match status" value="1"/>
</dbReference>
<evidence type="ECO:0000313" key="4">
    <source>
        <dbReference type="Proteomes" id="UP000323886"/>
    </source>
</evidence>
<dbReference type="OrthoDB" id="9780956at2"/>
<dbReference type="PANTHER" id="PTHR42680">
    <property type="entry name" value="DCTP DEAMINASE"/>
    <property type="match status" value="1"/>
</dbReference>
<proteinExistence type="predicted"/>
<dbReference type="PANTHER" id="PTHR42680:SF3">
    <property type="entry name" value="DCTP DEAMINASE"/>
    <property type="match status" value="1"/>
</dbReference>
<keyword evidence="4" id="KW-1185">Reference proteome</keyword>
<dbReference type="GO" id="GO:0015949">
    <property type="term" value="P:nucleobase-containing small molecule interconversion"/>
    <property type="evidence" value="ECO:0007669"/>
    <property type="project" value="TreeGrafter"/>
</dbReference>
<protein>
    <submittedName>
        <fullName evidence="3">dCTP deaminase</fullName>
        <ecNumber evidence="3">3.5.4.13</ecNumber>
    </submittedName>
</protein>
<dbReference type="Pfam" id="PF22769">
    <property type="entry name" value="DCD"/>
    <property type="match status" value="1"/>
</dbReference>
<name>A0A5M6HZY1_9HYPH</name>
<dbReference type="InterPro" id="IPR036157">
    <property type="entry name" value="dUTPase-like_sf"/>
</dbReference>
<reference evidence="3 4" key="1">
    <citation type="submission" date="2019-09" db="EMBL/GenBank/DDBJ databases">
        <title>Draft Whole-Genome sequence of Blastochloris sulfoviridis DSM 729.</title>
        <authorList>
            <person name="Meyer T.E."/>
            <person name="Kyndt J.A."/>
        </authorList>
    </citation>
    <scope>NUCLEOTIDE SEQUENCE [LARGE SCALE GENOMIC DNA]</scope>
    <source>
        <strain evidence="3 4">DSM 729</strain>
    </source>
</reference>
<comment type="caution">
    <text evidence="3">The sequence shown here is derived from an EMBL/GenBank/DDBJ whole genome shotgun (WGS) entry which is preliminary data.</text>
</comment>
<dbReference type="Gene3D" id="2.70.40.10">
    <property type="match status" value="1"/>
</dbReference>
<dbReference type="RefSeq" id="WP_150097532.1">
    <property type="nucleotide sequence ID" value="NZ_VWPL01000015.1"/>
</dbReference>
<evidence type="ECO:0000256" key="2">
    <source>
        <dbReference type="ARBA" id="ARBA00023080"/>
    </source>
</evidence>
<gene>
    <name evidence="3" type="primary">dcd</name>
    <name evidence="3" type="ORF">F1193_09940</name>
</gene>